<dbReference type="EMBL" id="JAAPAO010000836">
    <property type="protein sequence ID" value="KAF4653274.1"/>
    <property type="molecule type" value="Genomic_DNA"/>
</dbReference>
<feature type="compositionally biased region" description="Polar residues" evidence="1">
    <location>
        <begin position="133"/>
        <end position="143"/>
    </location>
</feature>
<feature type="compositionally biased region" description="Basic residues" evidence="1">
    <location>
        <begin position="1"/>
        <end position="10"/>
    </location>
</feature>
<proteinExistence type="predicted"/>
<dbReference type="OrthoDB" id="10545922at2759"/>
<keyword evidence="3" id="KW-1185">Reference proteome</keyword>
<evidence type="ECO:0000256" key="1">
    <source>
        <dbReference type="SAM" id="MobiDB-lite"/>
    </source>
</evidence>
<organism evidence="2 3">
    <name type="scientific">Perkinsus chesapeaki</name>
    <name type="common">Clam parasite</name>
    <name type="synonym">Perkinsus andrewsi</name>
    <dbReference type="NCBI Taxonomy" id="330153"/>
    <lineage>
        <taxon>Eukaryota</taxon>
        <taxon>Sar</taxon>
        <taxon>Alveolata</taxon>
        <taxon>Perkinsozoa</taxon>
        <taxon>Perkinsea</taxon>
        <taxon>Perkinsida</taxon>
        <taxon>Perkinsidae</taxon>
        <taxon>Perkinsus</taxon>
    </lineage>
</organism>
<reference evidence="2 3" key="1">
    <citation type="submission" date="2020-04" db="EMBL/GenBank/DDBJ databases">
        <title>Perkinsus chesapeaki whole genome sequence.</title>
        <authorList>
            <person name="Bogema D.R."/>
        </authorList>
    </citation>
    <scope>NUCLEOTIDE SEQUENCE [LARGE SCALE GENOMIC DNA]</scope>
    <source>
        <strain evidence="2">ATCC PRA-425</strain>
    </source>
</reference>
<sequence length="383" mass="41531">MTTSRRKKPTGRYGATNTRSRMKAAAMEATGDSSPTTASERLSELFLGLKCFIQFKKSTLSVSQFYIEVNTISEREAPSVDALFHMVANSNPNRTDASLYGIVAKGATDSVKSPPPSIDIEAPGRSEDRPSAASVTDSRTDTAPTVAEKRKRGRPRKEGIGGPIEPAAKRPKAVVDRSVHEIRITLSSLRLLLAEYSRRLRSGQPVDFEELRTAIGERMEPWDLSAIDLEYIVTEFTAIKYRPSLGLVLMERPGAFQPSNRAVNRAGISEVGARLKELWKEHRTNTPLTGENVAADRIRANGAVRWLRGCTTASTLSSTAWDFWASSTAVAPSPIRPSGITRLASLSAAVMGDLSPYGSEGGQRFSTGMVSPVVGGGIFEPIF</sequence>
<evidence type="ECO:0000313" key="2">
    <source>
        <dbReference type="EMBL" id="KAF4653274.1"/>
    </source>
</evidence>
<evidence type="ECO:0000313" key="3">
    <source>
        <dbReference type="Proteomes" id="UP000591131"/>
    </source>
</evidence>
<dbReference type="AlphaFoldDB" id="A0A7J6L290"/>
<comment type="caution">
    <text evidence="2">The sequence shown here is derived from an EMBL/GenBank/DDBJ whole genome shotgun (WGS) entry which is preliminary data.</text>
</comment>
<dbReference type="Proteomes" id="UP000591131">
    <property type="component" value="Unassembled WGS sequence"/>
</dbReference>
<feature type="region of interest" description="Disordered" evidence="1">
    <location>
        <begin position="1"/>
        <end position="37"/>
    </location>
</feature>
<name>A0A7J6L290_PERCH</name>
<protein>
    <submittedName>
        <fullName evidence="2">Uncharacterized protein</fullName>
    </submittedName>
</protein>
<feature type="region of interest" description="Disordered" evidence="1">
    <location>
        <begin position="108"/>
        <end position="172"/>
    </location>
</feature>
<gene>
    <name evidence="2" type="ORF">FOL47_010607</name>
</gene>
<accession>A0A7J6L290</accession>